<name>A0A3B6FZS4_WHEAT</name>
<dbReference type="PANTHER" id="PTHR31672:SF2">
    <property type="entry name" value="F-BOX DOMAIN-CONTAINING PROTEIN"/>
    <property type="match status" value="1"/>
</dbReference>
<evidence type="ECO:0000259" key="1">
    <source>
        <dbReference type="SMART" id="SM00256"/>
    </source>
</evidence>
<dbReference type="Pfam" id="PF08268">
    <property type="entry name" value="FBA_3"/>
    <property type="match status" value="1"/>
</dbReference>
<keyword evidence="3" id="KW-1185">Reference proteome</keyword>
<dbReference type="Gramene" id="TraesPARA_EIv1.0_0925230.1">
    <property type="protein sequence ID" value="TraesPARA_EIv1.0_0925230.1.CDS1"/>
    <property type="gene ID" value="TraesPARA_EIv1.0_0925230"/>
</dbReference>
<dbReference type="CDD" id="cd22157">
    <property type="entry name" value="F-box_AtFBW1-like"/>
    <property type="match status" value="1"/>
</dbReference>
<dbReference type="SMART" id="SM00256">
    <property type="entry name" value="FBOX"/>
    <property type="match status" value="1"/>
</dbReference>
<dbReference type="InterPro" id="IPR013187">
    <property type="entry name" value="F-box-assoc_dom_typ3"/>
</dbReference>
<dbReference type="SUPFAM" id="SSF81383">
    <property type="entry name" value="F-box domain"/>
    <property type="match status" value="1"/>
</dbReference>
<dbReference type="Gramene" id="TraesCS3B02G507900.1">
    <property type="protein sequence ID" value="TraesCS3B02G507900.1.cds1"/>
    <property type="gene ID" value="TraesCS3B02G507900"/>
</dbReference>
<dbReference type="EnsemblPlants" id="TraesCS3B02G507900.1">
    <property type="protein sequence ID" value="TraesCS3B02G507900.1.cds1"/>
    <property type="gene ID" value="TraesCS3B02G507900"/>
</dbReference>
<sequence length="383" mass="43522">MADASNQRATAHHHGLPDEIVIWEILVRLPPKSLLRCRAVCGAWRRATSARDFLLAHHAHQPALPIVSGYSYGGGYYDRDIITFDHRAADAQIQHVIQLDVERLCRLEASCDGLLLLSCNTPDASCLYIYNPATRQHATLPVLRDLFMVLGMYPHRPTGEYRILLMYKKENRLGPVVVREHDTCCIFTLGSIQPPRNIGRPPEAEQVCSRGGVALMFRGSLHWHLKQHGTESNMIVVFDTTTESFKQMHAPVALRHAKLFEMDGVLGMFDRNDVGSIINIWELQDYENQVWTFKCKIKLPVNEIMVLCRNINSYWHAVVIPGDGELLVLVQYAEWLLQLDMDGKLVASFHQREVTPTQLQLKQTLVPHTFFPDGYVVNAVPQI</sequence>
<feature type="domain" description="F-box" evidence="1">
    <location>
        <begin position="16"/>
        <end position="57"/>
    </location>
</feature>
<dbReference type="Gramene" id="TraesROB_scaffold_181118_01G000200.1">
    <property type="protein sequence ID" value="TraesROB_scaffold_181118_01G000200.1"/>
    <property type="gene ID" value="TraesROB_scaffold_181118_01G000200"/>
</dbReference>
<accession>A0A3B6FZS4</accession>
<reference evidence="2" key="1">
    <citation type="submission" date="2018-08" db="EMBL/GenBank/DDBJ databases">
        <authorList>
            <person name="Rossello M."/>
        </authorList>
    </citation>
    <scope>NUCLEOTIDE SEQUENCE [LARGE SCALE GENOMIC DNA]</scope>
    <source>
        <strain evidence="2">cv. Chinese Spring</strain>
    </source>
</reference>
<dbReference type="InterPro" id="IPR050796">
    <property type="entry name" value="SCF_F-box_component"/>
</dbReference>
<dbReference type="Gramene" id="TraesWEE_scaffold_131502_01G000200.1">
    <property type="protein sequence ID" value="TraesWEE_scaffold_131502_01G000200.1"/>
    <property type="gene ID" value="TraesWEE_scaffold_131502_01G000200"/>
</dbReference>
<dbReference type="OrthoDB" id="637689at2759"/>
<dbReference type="InterPro" id="IPR017451">
    <property type="entry name" value="F-box-assoc_interact_dom"/>
</dbReference>
<dbReference type="STRING" id="4565.A0A3B6FZS4"/>
<dbReference type="InterPro" id="IPR036047">
    <property type="entry name" value="F-box-like_dom_sf"/>
</dbReference>
<dbReference type="InterPro" id="IPR001810">
    <property type="entry name" value="F-box_dom"/>
</dbReference>
<dbReference type="Gramene" id="TraesCS3B03G1257800.1">
    <property type="protein sequence ID" value="TraesCS3B03G1257800.1.CDS1"/>
    <property type="gene ID" value="TraesCS3B03G1257800"/>
</dbReference>
<protein>
    <recommendedName>
        <fullName evidence="1">F-box domain-containing protein</fullName>
    </recommendedName>
</protein>
<organism evidence="2">
    <name type="scientific">Triticum aestivum</name>
    <name type="common">Wheat</name>
    <dbReference type="NCBI Taxonomy" id="4565"/>
    <lineage>
        <taxon>Eukaryota</taxon>
        <taxon>Viridiplantae</taxon>
        <taxon>Streptophyta</taxon>
        <taxon>Embryophyta</taxon>
        <taxon>Tracheophyta</taxon>
        <taxon>Spermatophyta</taxon>
        <taxon>Magnoliopsida</taxon>
        <taxon>Liliopsida</taxon>
        <taxon>Poales</taxon>
        <taxon>Poaceae</taxon>
        <taxon>BOP clade</taxon>
        <taxon>Pooideae</taxon>
        <taxon>Triticodae</taxon>
        <taxon>Triticeae</taxon>
        <taxon>Triticinae</taxon>
        <taxon>Triticum</taxon>
    </lineage>
</organism>
<evidence type="ECO:0000313" key="3">
    <source>
        <dbReference type="Proteomes" id="UP000019116"/>
    </source>
</evidence>
<dbReference type="PANTHER" id="PTHR31672">
    <property type="entry name" value="BNACNNG10540D PROTEIN"/>
    <property type="match status" value="1"/>
</dbReference>
<reference evidence="2" key="2">
    <citation type="submission" date="2018-10" db="UniProtKB">
        <authorList>
            <consortium name="EnsemblPlants"/>
        </authorList>
    </citation>
    <scope>IDENTIFICATION</scope>
</reference>
<dbReference type="Pfam" id="PF12937">
    <property type="entry name" value="F-box-like"/>
    <property type="match status" value="1"/>
</dbReference>
<dbReference type="NCBIfam" id="TIGR01640">
    <property type="entry name" value="F_box_assoc_1"/>
    <property type="match status" value="1"/>
</dbReference>
<dbReference type="OMA" id="VLCRNIN"/>
<dbReference type="Proteomes" id="UP000019116">
    <property type="component" value="Chromosome 3B"/>
</dbReference>
<proteinExistence type="predicted"/>
<evidence type="ECO:0000313" key="2">
    <source>
        <dbReference type="EnsemblPlants" id="TraesCS3B02G507900.1.cds1"/>
    </source>
</evidence>
<dbReference type="AlphaFoldDB" id="A0A3B6FZS4"/>
<dbReference type="Gene3D" id="1.20.1280.50">
    <property type="match status" value="1"/>
</dbReference>